<gene>
    <name evidence="1" type="ORF">IAC53_00225</name>
</gene>
<evidence type="ECO:0000313" key="2">
    <source>
        <dbReference type="Proteomes" id="UP000824071"/>
    </source>
</evidence>
<dbReference type="AlphaFoldDB" id="A0A9D1IDH2"/>
<accession>A0A9D1IDH2</accession>
<dbReference type="PIRSF" id="PIRSF021377">
    <property type="entry name" value="YtfJ"/>
    <property type="match status" value="1"/>
</dbReference>
<dbReference type="InterPro" id="IPR014229">
    <property type="entry name" value="Spore_YtfJ"/>
</dbReference>
<dbReference type="PANTHER" id="PTHR39162:SF1">
    <property type="entry name" value="SPORULATION PROTEIN YTFJ"/>
    <property type="match status" value="1"/>
</dbReference>
<protein>
    <submittedName>
        <fullName evidence="1">Sporulation protein YtfJ</fullName>
    </submittedName>
</protein>
<dbReference type="PANTHER" id="PTHR39162">
    <property type="entry name" value="GLL3345 PROTEIN"/>
    <property type="match status" value="1"/>
</dbReference>
<dbReference type="Pfam" id="PF09579">
    <property type="entry name" value="Spore_YtfJ"/>
    <property type="match status" value="1"/>
</dbReference>
<dbReference type="EMBL" id="DVMW01000001">
    <property type="protein sequence ID" value="HIU35028.1"/>
    <property type="molecule type" value="Genomic_DNA"/>
</dbReference>
<sequence length="149" mass="15514">MKEQSAAGILETTIEKVKNLVSVSTIIGDPMQLEGMTIIPVSKVTYGFASGGSDFPSKSNQEIFGGGGGAGVTITPVAFLVIADGEVTIKHITAFDNAAERVVNLVPEMFDKVTSVVNKAKKEKAKAAQDAADDALVSATMEELAKPEA</sequence>
<reference evidence="1" key="2">
    <citation type="journal article" date="2021" name="PeerJ">
        <title>Extensive microbial diversity within the chicken gut microbiome revealed by metagenomics and culture.</title>
        <authorList>
            <person name="Gilroy R."/>
            <person name="Ravi A."/>
            <person name="Getino M."/>
            <person name="Pursley I."/>
            <person name="Horton D.L."/>
            <person name="Alikhan N.F."/>
            <person name="Baker D."/>
            <person name="Gharbi K."/>
            <person name="Hall N."/>
            <person name="Watson M."/>
            <person name="Adriaenssens E.M."/>
            <person name="Foster-Nyarko E."/>
            <person name="Jarju S."/>
            <person name="Secka A."/>
            <person name="Antonio M."/>
            <person name="Oren A."/>
            <person name="Chaudhuri R.R."/>
            <person name="La Ragione R."/>
            <person name="Hildebrand F."/>
            <person name="Pallen M.J."/>
        </authorList>
    </citation>
    <scope>NUCLEOTIDE SEQUENCE</scope>
    <source>
        <strain evidence="1">ChiGjej1B1-19959</strain>
    </source>
</reference>
<proteinExistence type="predicted"/>
<name>A0A9D1IDH2_9FIRM</name>
<reference evidence="1" key="1">
    <citation type="submission" date="2020-10" db="EMBL/GenBank/DDBJ databases">
        <authorList>
            <person name="Gilroy R."/>
        </authorList>
    </citation>
    <scope>NUCLEOTIDE SEQUENCE</scope>
    <source>
        <strain evidence="1">ChiGjej1B1-19959</strain>
    </source>
</reference>
<comment type="caution">
    <text evidence="1">The sequence shown here is derived from an EMBL/GenBank/DDBJ whole genome shotgun (WGS) entry which is preliminary data.</text>
</comment>
<evidence type="ECO:0000313" key="1">
    <source>
        <dbReference type="EMBL" id="HIU35028.1"/>
    </source>
</evidence>
<dbReference type="Proteomes" id="UP000824071">
    <property type="component" value="Unassembled WGS sequence"/>
</dbReference>
<organism evidence="1 2">
    <name type="scientific">Candidatus Fimenecus excrementigallinarum</name>
    <dbReference type="NCBI Taxonomy" id="2840816"/>
    <lineage>
        <taxon>Bacteria</taxon>
        <taxon>Bacillati</taxon>
        <taxon>Bacillota</taxon>
        <taxon>Clostridia</taxon>
        <taxon>Candidatus Fimenecus</taxon>
    </lineage>
</organism>